<dbReference type="Pfam" id="PF04773">
    <property type="entry name" value="FecR"/>
    <property type="match status" value="1"/>
</dbReference>
<dbReference type="Gene3D" id="2.60.120.1440">
    <property type="match status" value="1"/>
</dbReference>
<dbReference type="Proteomes" id="UP000031327">
    <property type="component" value="Unassembled WGS sequence"/>
</dbReference>
<dbReference type="OrthoDB" id="9771237at2"/>
<dbReference type="InterPro" id="IPR032508">
    <property type="entry name" value="FecR_C"/>
</dbReference>
<dbReference type="RefSeq" id="WP_039610675.1">
    <property type="nucleotide sequence ID" value="NZ_JWIC01000007.1"/>
</dbReference>
<feature type="domain" description="Protein FecR C-terminal" evidence="3">
    <location>
        <begin position="276"/>
        <end position="340"/>
    </location>
</feature>
<evidence type="ECO:0000259" key="3">
    <source>
        <dbReference type="Pfam" id="PF16344"/>
    </source>
</evidence>
<gene>
    <name evidence="5" type="ORF">JF50_17550</name>
</gene>
<feature type="domain" description="FecR protein" evidence="2">
    <location>
        <begin position="142"/>
        <end position="232"/>
    </location>
</feature>
<sequence length="352" mass="38947">MTKSNDVFGTVDTDLNTTSSKQLIEQQATHWLLIRDELDLEQKVQFEQWLIIDPEHERIYRRQEEALSLVEQLPVAQSSDPEALVAQLNNSSRVTMSTDKLAANNRVYRWFAVAASTMLIAMLGWFGQKPQDTGPVIAQQIYQTETAQVETYSLADGSAVTLGPDSKLLVFISHQARSLKLLSGEGYFDVVSDKARPFVVSSGQVNITVIGTEFNVRFNPSSIQVAVAEGQVAVELQDKHAKLQAGEVIIADNNKGLSQVTSIDPTLIDDWQQGQLIYQDAPLSHIVAQLNRYYAGQIIVVGEDVEQLRVSASFSTQDIPSVIQDLAAMLSLEYTQSGDTWLLTKSAMVKTN</sequence>
<feature type="transmembrane region" description="Helical" evidence="1">
    <location>
        <begin position="107"/>
        <end position="127"/>
    </location>
</feature>
<dbReference type="Pfam" id="PF16344">
    <property type="entry name" value="FecR_C"/>
    <property type="match status" value="1"/>
</dbReference>
<evidence type="ECO:0000313" key="4">
    <source>
        <dbReference type="EMBL" id="AHX39857.1"/>
    </source>
</evidence>
<keyword evidence="1" id="KW-1133">Transmembrane helix</keyword>
<dbReference type="PANTHER" id="PTHR30273">
    <property type="entry name" value="PERIPLASMIC SIGNAL SENSOR AND SIGMA FACTOR ACTIVATOR FECR-RELATED"/>
    <property type="match status" value="1"/>
</dbReference>
<evidence type="ECO:0000259" key="2">
    <source>
        <dbReference type="Pfam" id="PF04773"/>
    </source>
</evidence>
<reference evidence="4" key="1">
    <citation type="journal article" date="2014" name="Science">
        <title>Marine tubeworm metamorphosis induced by arrays of bacterial phage tail-like structures.</title>
        <authorList>
            <person name="Shikuma N.J."/>
            <person name="Pilhofer M."/>
            <person name="Weiss G.L."/>
            <person name="Hadfield M.G."/>
            <person name="Jensen G.J."/>
            <person name="Newman D.K."/>
        </authorList>
    </citation>
    <scope>NUCLEOTIDE SEQUENCE</scope>
    <source>
        <strain evidence="4">HI1</strain>
    </source>
</reference>
<evidence type="ECO:0000256" key="1">
    <source>
        <dbReference type="SAM" id="Phobius"/>
    </source>
</evidence>
<proteinExistence type="predicted"/>
<organism evidence="4">
    <name type="scientific">Pseudoalteromonas luteoviolacea</name>
    <dbReference type="NCBI Taxonomy" id="43657"/>
    <lineage>
        <taxon>Bacteria</taxon>
        <taxon>Pseudomonadati</taxon>
        <taxon>Pseudomonadota</taxon>
        <taxon>Gammaproteobacteria</taxon>
        <taxon>Alteromonadales</taxon>
        <taxon>Pseudoalteromonadaceae</taxon>
        <taxon>Pseudoalteromonas</taxon>
    </lineage>
</organism>
<dbReference type="InterPro" id="IPR012373">
    <property type="entry name" value="Ferrdict_sens_TM"/>
</dbReference>
<dbReference type="AlphaFoldDB" id="A0A023Q142"/>
<keyword evidence="1" id="KW-0472">Membrane</keyword>
<evidence type="ECO:0000313" key="6">
    <source>
        <dbReference type="Proteomes" id="UP000031327"/>
    </source>
</evidence>
<evidence type="ECO:0000313" key="5">
    <source>
        <dbReference type="EMBL" id="KID56101.1"/>
    </source>
</evidence>
<dbReference type="GO" id="GO:0016989">
    <property type="term" value="F:sigma factor antagonist activity"/>
    <property type="evidence" value="ECO:0007669"/>
    <property type="project" value="TreeGrafter"/>
</dbReference>
<dbReference type="Gene3D" id="3.55.50.30">
    <property type="match status" value="1"/>
</dbReference>
<dbReference type="EMBL" id="KF724688">
    <property type="protein sequence ID" value="AHX39857.1"/>
    <property type="molecule type" value="Genomic_DNA"/>
</dbReference>
<keyword evidence="1" id="KW-0812">Transmembrane</keyword>
<protein>
    <submittedName>
        <fullName evidence="4">Sigma factor regulatory protein, FecR/PupR family</fullName>
    </submittedName>
</protein>
<accession>A0A023Q142</accession>
<dbReference type="PANTHER" id="PTHR30273:SF2">
    <property type="entry name" value="PROTEIN FECR"/>
    <property type="match status" value="1"/>
</dbReference>
<dbReference type="InterPro" id="IPR006860">
    <property type="entry name" value="FecR"/>
</dbReference>
<name>A0A023Q142_9GAMM</name>
<dbReference type="PIRSF" id="PIRSF018266">
    <property type="entry name" value="FecR"/>
    <property type="match status" value="1"/>
</dbReference>
<dbReference type="EMBL" id="JWIC01000007">
    <property type="protein sequence ID" value="KID56101.1"/>
    <property type="molecule type" value="Genomic_DNA"/>
</dbReference>
<reference evidence="5 6" key="2">
    <citation type="submission" date="2014-12" db="EMBL/GenBank/DDBJ databases">
        <title>Draft Genome Sequence of Pseudoalteromonas luteoviolacea HI1.</title>
        <authorList>
            <person name="Asahina A.Y."/>
            <person name="Hadfield M.G."/>
        </authorList>
    </citation>
    <scope>NUCLEOTIDE SEQUENCE [LARGE SCALE GENOMIC DNA]</scope>
    <source>
        <strain evidence="5 6">HI1</strain>
    </source>
</reference>